<name>A0A449AUG7_9BACT</name>
<proteinExistence type="predicted"/>
<dbReference type="Proteomes" id="UP000290815">
    <property type="component" value="Chromosome"/>
</dbReference>
<keyword evidence="4" id="KW-1185">Reference proteome</keyword>
<dbReference type="GO" id="GO:0009294">
    <property type="term" value="P:DNA-mediated transformation"/>
    <property type="evidence" value="ECO:0007669"/>
    <property type="project" value="InterPro"/>
</dbReference>
<protein>
    <submittedName>
        <fullName evidence="3">DNA processing protein</fullName>
    </submittedName>
</protein>
<feature type="transmembrane region" description="Helical" evidence="1">
    <location>
        <begin position="6"/>
        <end position="25"/>
    </location>
</feature>
<keyword evidence="1" id="KW-0812">Transmembrane</keyword>
<accession>A0A449AUG7</accession>
<reference evidence="3 4" key="1">
    <citation type="submission" date="2019-01" db="EMBL/GenBank/DDBJ databases">
        <authorList>
            <consortium name="Pathogen Informatics"/>
        </authorList>
    </citation>
    <scope>NUCLEOTIDE SEQUENCE [LARGE SCALE GENOMIC DNA]</scope>
    <source>
        <strain evidence="3 4">NCTC10194</strain>
    </source>
</reference>
<keyword evidence="1" id="KW-1133">Transmembrane helix</keyword>
<feature type="domain" description="Smf/DprA SLOG" evidence="2">
    <location>
        <begin position="77"/>
        <end position="271"/>
    </location>
</feature>
<evidence type="ECO:0000259" key="2">
    <source>
        <dbReference type="Pfam" id="PF02481"/>
    </source>
</evidence>
<dbReference type="Gene3D" id="3.40.50.450">
    <property type="match status" value="1"/>
</dbReference>
<dbReference type="Pfam" id="PF02481">
    <property type="entry name" value="DNA_processg_A"/>
    <property type="match status" value="1"/>
</dbReference>
<dbReference type="KEGG" id="mgly:NCTC10194_00119"/>
<organism evidence="3 4">
    <name type="scientific">Mycoplasmopsis glycophila</name>
    <dbReference type="NCBI Taxonomy" id="171285"/>
    <lineage>
        <taxon>Bacteria</taxon>
        <taxon>Bacillati</taxon>
        <taxon>Mycoplasmatota</taxon>
        <taxon>Mycoplasmoidales</taxon>
        <taxon>Metamycoplasmataceae</taxon>
        <taxon>Mycoplasmopsis</taxon>
    </lineage>
</organism>
<evidence type="ECO:0000313" key="4">
    <source>
        <dbReference type="Proteomes" id="UP000290815"/>
    </source>
</evidence>
<evidence type="ECO:0000256" key="1">
    <source>
        <dbReference type="SAM" id="Phobius"/>
    </source>
</evidence>
<dbReference type="EMBL" id="LR215024">
    <property type="protein sequence ID" value="VEU70123.1"/>
    <property type="molecule type" value="Genomic_DNA"/>
</dbReference>
<sequence>MELITFLNKFSFLPVSFSFFFYLFYGGKKMNLLLLYLTHIYKGNYSSVIESLRKQNQIDQNKLIEIKQIYQQKEIKYLTPLDPYYPFAKEKDREYPALIFYIGNIELLNKQYKVAMINEIDSPLTKFFVSRVSKIFSDDFAWITSDIKKGQNLLKEKITSKHSNTIYILSSGLDKIDQSKINLENELYISVWPINTHPKKFHYLMNCDLIAYLADFIIMISSNKNSKSHGLVNYFLNYGKEVYCFPGVNIDDGNTQLIKDGASLITDIKEIKST</sequence>
<dbReference type="InterPro" id="IPR057666">
    <property type="entry name" value="DrpA_SLOG"/>
</dbReference>
<gene>
    <name evidence="3" type="primary">smf2</name>
    <name evidence="3" type="ORF">NCTC10194_00119</name>
</gene>
<keyword evidence="1" id="KW-0472">Membrane</keyword>
<evidence type="ECO:0000313" key="3">
    <source>
        <dbReference type="EMBL" id="VEU70123.1"/>
    </source>
</evidence>
<dbReference type="AlphaFoldDB" id="A0A449AUG7"/>